<reference evidence="3 4" key="1">
    <citation type="journal article" date="2014" name="Nat. Commun.">
        <title>Klebsormidium flaccidum genome reveals primary factors for plant terrestrial adaptation.</title>
        <authorList>
            <person name="Hori K."/>
            <person name="Maruyama F."/>
            <person name="Fujisawa T."/>
            <person name="Togashi T."/>
            <person name="Yamamoto N."/>
            <person name="Seo M."/>
            <person name="Sato S."/>
            <person name="Yamada T."/>
            <person name="Mori H."/>
            <person name="Tajima N."/>
            <person name="Moriyama T."/>
            <person name="Ikeuchi M."/>
            <person name="Watanabe M."/>
            <person name="Wada H."/>
            <person name="Kobayashi K."/>
            <person name="Saito M."/>
            <person name="Masuda T."/>
            <person name="Sasaki-Sekimoto Y."/>
            <person name="Mashiguchi K."/>
            <person name="Awai K."/>
            <person name="Shimojima M."/>
            <person name="Masuda S."/>
            <person name="Iwai M."/>
            <person name="Nobusawa T."/>
            <person name="Narise T."/>
            <person name="Kondo S."/>
            <person name="Saito H."/>
            <person name="Sato R."/>
            <person name="Murakawa M."/>
            <person name="Ihara Y."/>
            <person name="Oshima-Yamada Y."/>
            <person name="Ohtaka K."/>
            <person name="Satoh M."/>
            <person name="Sonobe K."/>
            <person name="Ishii M."/>
            <person name="Ohtani R."/>
            <person name="Kanamori-Sato M."/>
            <person name="Honoki R."/>
            <person name="Miyazaki D."/>
            <person name="Mochizuki H."/>
            <person name="Umetsu J."/>
            <person name="Higashi K."/>
            <person name="Shibata D."/>
            <person name="Kamiya Y."/>
            <person name="Sato N."/>
            <person name="Nakamura Y."/>
            <person name="Tabata S."/>
            <person name="Ida S."/>
            <person name="Kurokawa K."/>
            <person name="Ohta H."/>
        </authorList>
    </citation>
    <scope>NUCLEOTIDE SEQUENCE [LARGE SCALE GENOMIC DNA]</scope>
    <source>
        <strain evidence="3 4">NIES-2285</strain>
    </source>
</reference>
<feature type="domain" description="ABC1 atypical kinase-like" evidence="2">
    <location>
        <begin position="154"/>
        <end position="401"/>
    </location>
</feature>
<dbReference type="PANTHER" id="PTHR43173:SF28">
    <property type="entry name" value="AARF DOMAIN CONTAINING KINASE 5"/>
    <property type="match status" value="1"/>
</dbReference>
<protein>
    <submittedName>
        <fullName evidence="3">Protein kinase superfamily</fullName>
    </submittedName>
</protein>
<dbReference type="InterPro" id="IPR004147">
    <property type="entry name" value="ABC1_dom"/>
</dbReference>
<evidence type="ECO:0000313" key="3">
    <source>
        <dbReference type="EMBL" id="GAQ89863.1"/>
    </source>
</evidence>
<dbReference type="Proteomes" id="UP000054558">
    <property type="component" value="Unassembled WGS sequence"/>
</dbReference>
<dbReference type="Pfam" id="PF03109">
    <property type="entry name" value="ABC1"/>
    <property type="match status" value="1"/>
</dbReference>
<dbReference type="PANTHER" id="PTHR43173">
    <property type="entry name" value="ABC1 FAMILY PROTEIN"/>
    <property type="match status" value="1"/>
</dbReference>
<accession>A0A1Y1IGU3</accession>
<keyword evidence="3" id="KW-0808">Transferase</keyword>
<name>A0A1Y1IGU3_KLENI</name>
<dbReference type="InterPro" id="IPR011009">
    <property type="entry name" value="Kinase-like_dom_sf"/>
</dbReference>
<dbReference type="Gene3D" id="1.10.510.10">
    <property type="entry name" value="Transferase(Phosphotransferase) domain 1"/>
    <property type="match status" value="1"/>
</dbReference>
<dbReference type="OMA" id="KVQYPWI"/>
<gene>
    <name evidence="3" type="ORF">KFL_005700040</name>
</gene>
<dbReference type="OrthoDB" id="427480at2759"/>
<dbReference type="InterPro" id="IPR051130">
    <property type="entry name" value="Mito_struct-func_regulator"/>
</dbReference>
<dbReference type="CDD" id="cd13969">
    <property type="entry name" value="ADCK1-like"/>
    <property type="match status" value="1"/>
</dbReference>
<sequence length="569" mass="64322">MALRGLAARYLFRRSSYAPPKDPGPKKLFGRRAALAGVLFGATGYLVFSEQLPESAPLKDTPLAGIRTGGQGVLRSSRAIRAFVLNSLDYKYTLRDMDKMTDEYDELRAKVHQRSAKRILQLCEKNTGTYVKAGQFLASLQGIPREYTQTLSVLQDQAKYQTFDKIDKVIAQELGSSATEIFAEFDPVPIAAASLAQVHRAVLKSTGQEVAVKVQYPGLQQQFETDITTMHVLSKAIAWLFPEYQFTWLVPEFQSNLQKELDFHEEGKNAERAAANFAHRKDLKIPEVLWDHTTKRVLTMEFVHGCKISDRAAIERLGLNAQAVSSLLVEIFAEMVFCHAWVHADPHPGNILVRQVGTAKKPRAEIVLLDHGLYRQIDERFRADFCQLWRALVLQDRAKMKIYGDRLGAGDYYKYFPVIFTGRSFSSKSKLGEGMSDAERAALREEVRAFTMGDLSAFMERLPRDMLTVLRTDGLVRSIGRALGGDVRERLLINIKYAILGANLSRGGNPDAQIRSWTSSIRVKYEYAQVRLRIALVEWVLRVRTIWSAFMSNFEKTVNTNMQAARIEI</sequence>
<keyword evidence="4" id="KW-1185">Reference proteome</keyword>
<dbReference type="GO" id="GO:0016301">
    <property type="term" value="F:kinase activity"/>
    <property type="evidence" value="ECO:0007669"/>
    <property type="project" value="UniProtKB-KW"/>
</dbReference>
<evidence type="ECO:0000313" key="4">
    <source>
        <dbReference type="Proteomes" id="UP000054558"/>
    </source>
</evidence>
<dbReference type="SUPFAM" id="SSF56112">
    <property type="entry name" value="Protein kinase-like (PK-like)"/>
    <property type="match status" value="1"/>
</dbReference>
<keyword evidence="3" id="KW-0418">Kinase</keyword>
<evidence type="ECO:0000256" key="1">
    <source>
        <dbReference type="ARBA" id="ARBA00009670"/>
    </source>
</evidence>
<evidence type="ECO:0000259" key="2">
    <source>
        <dbReference type="Pfam" id="PF03109"/>
    </source>
</evidence>
<organism evidence="3 4">
    <name type="scientific">Klebsormidium nitens</name>
    <name type="common">Green alga</name>
    <name type="synonym">Ulothrix nitens</name>
    <dbReference type="NCBI Taxonomy" id="105231"/>
    <lineage>
        <taxon>Eukaryota</taxon>
        <taxon>Viridiplantae</taxon>
        <taxon>Streptophyta</taxon>
        <taxon>Klebsormidiophyceae</taxon>
        <taxon>Klebsormidiales</taxon>
        <taxon>Klebsormidiaceae</taxon>
        <taxon>Klebsormidium</taxon>
    </lineage>
</organism>
<dbReference type="STRING" id="105231.A0A1Y1IGU3"/>
<dbReference type="AlphaFoldDB" id="A0A1Y1IGU3"/>
<dbReference type="EMBL" id="DF237519">
    <property type="protein sequence ID" value="GAQ89863.1"/>
    <property type="molecule type" value="Genomic_DNA"/>
</dbReference>
<comment type="similarity">
    <text evidence="1">Belongs to the protein kinase superfamily. ADCK protein kinase family.</text>
</comment>
<dbReference type="InterPro" id="IPR045307">
    <property type="entry name" value="ADCK1_dom"/>
</dbReference>
<proteinExistence type="inferred from homology"/>